<evidence type="ECO:0000313" key="2">
    <source>
        <dbReference type="Proteomes" id="UP001057402"/>
    </source>
</evidence>
<evidence type="ECO:0000313" key="1">
    <source>
        <dbReference type="EMBL" id="KAI4364769.1"/>
    </source>
</evidence>
<organism evidence="1 2">
    <name type="scientific">Melastoma candidum</name>
    <dbReference type="NCBI Taxonomy" id="119954"/>
    <lineage>
        <taxon>Eukaryota</taxon>
        <taxon>Viridiplantae</taxon>
        <taxon>Streptophyta</taxon>
        <taxon>Embryophyta</taxon>
        <taxon>Tracheophyta</taxon>
        <taxon>Spermatophyta</taxon>
        <taxon>Magnoliopsida</taxon>
        <taxon>eudicotyledons</taxon>
        <taxon>Gunneridae</taxon>
        <taxon>Pentapetalae</taxon>
        <taxon>rosids</taxon>
        <taxon>malvids</taxon>
        <taxon>Myrtales</taxon>
        <taxon>Melastomataceae</taxon>
        <taxon>Melastomatoideae</taxon>
        <taxon>Melastomateae</taxon>
        <taxon>Melastoma</taxon>
    </lineage>
</organism>
<gene>
    <name evidence="1" type="ORF">MLD38_020822</name>
</gene>
<dbReference type="Proteomes" id="UP001057402">
    <property type="component" value="Chromosome 6"/>
</dbReference>
<sequence length="661" mass="70980">MNLWSEYNASMMEAFMTSDLSSFWSSTTTSSSALPPQPTHQPPFPDFTPSHQHQPPPQPGASAPNPFDPAVKTLNQETLQRRLQSLIDSAAAINWTYAIFWQSSYDYPLGLLLGWGDGYYRGDTKSGNSPKAGKGVRSAAEQEHRKKVLRELNSLIAGPSDEAIDDEVTDTEWFFLVSMTQSFPPGSGLPGRAFVGSGAVWLSGAERLDECGCDRAKQGKLFGLQTMVCIPVGNGVGVVELGSTEMVYQNSELMNKVQILFSFGENRHGGGEIGSGCSLNGVGNDQGGENDPSALWIGDPTAGTVEINDDSAPAGGNLRSGKGIQFETPPVSSQQAFYGRELNFGEFAYDGSDGNPGRVGNLLSMKAESGEILSFGESKGLSGNPNPNMYASHSQTAAASAVDENRKRRSPTSRGSNEEGMLSFTSGVVLPSPGAMKSSGGGGADSDHSDLEASVVKEADSSRVVEPEKRPRKRGRKPANGREEPLNHVEAERQRREKLNQRFYALRAVVPNVSKMDKASLLGDAISYIKELGSKLQKAESDKEALQKQLDGLKKGLASTNGARPSDSGYSSNSHLGGSKLIELNVEVKIIGLDVIIKVQSSKKNHPVARLMQALKDLDLEVNHASVSVMDDLTIQQATVKMGSRYYTQEQLKAVLVSKIG</sequence>
<dbReference type="EMBL" id="CM042885">
    <property type="protein sequence ID" value="KAI4364769.1"/>
    <property type="molecule type" value="Genomic_DNA"/>
</dbReference>
<protein>
    <submittedName>
        <fullName evidence="1">Uncharacterized protein</fullName>
    </submittedName>
</protein>
<accession>A0ACB9QE16</accession>
<name>A0ACB9QE16_9MYRT</name>
<comment type="caution">
    <text evidence="1">The sequence shown here is derived from an EMBL/GenBank/DDBJ whole genome shotgun (WGS) entry which is preliminary data.</text>
</comment>
<reference evidence="2" key="1">
    <citation type="journal article" date="2023" name="Front. Plant Sci.">
        <title>Chromosomal-level genome assembly of Melastoma candidum provides insights into trichome evolution.</title>
        <authorList>
            <person name="Zhong Y."/>
            <person name="Wu W."/>
            <person name="Sun C."/>
            <person name="Zou P."/>
            <person name="Liu Y."/>
            <person name="Dai S."/>
            <person name="Zhou R."/>
        </authorList>
    </citation>
    <scope>NUCLEOTIDE SEQUENCE [LARGE SCALE GENOMIC DNA]</scope>
</reference>
<keyword evidence="2" id="KW-1185">Reference proteome</keyword>
<proteinExistence type="predicted"/>